<accession>A0A0F9ET28</accession>
<comment type="caution">
    <text evidence="1">The sequence shown here is derived from an EMBL/GenBank/DDBJ whole genome shotgun (WGS) entry which is preliminary data.</text>
</comment>
<evidence type="ECO:0000313" key="1">
    <source>
        <dbReference type="EMBL" id="KKL48085.1"/>
    </source>
</evidence>
<name>A0A0F9ET28_9ZZZZ</name>
<dbReference type="EMBL" id="LAZR01033434">
    <property type="protein sequence ID" value="KKL48085.1"/>
    <property type="molecule type" value="Genomic_DNA"/>
</dbReference>
<sequence>ITNSHVTAILRDANDVETIWVEATDFTLTGAGNTDGGTLTAIVAPATGEVLIIKLDVPFTQVKVLPLGGPFPSPQVEEMGDLAAMVSSKNNENFERTLHVPDTDSQNDTDLKLPIDSVRASKFLAFDGSGNPIASAGTSADLGPVSAYIDTLLVAADAAAARAILDWKKGADIASADPLVLGTDGNYFDVTGTVDFSQITVAAGEWFMLQFDDILTMTDGANLDLGGANVVTAAGDRGIFFAVAANIAQLLTFKHESYRRVINTGAKIGTTAGWTIQTNDDLGLVATCQASRAAATLVIPVPGLTVCDKITAFSVVGQIESGGNTVTLDADLRKHTAASGDVTDASVGAITQISVTGNAIISSSKTSLAEVVAADETFYVLLTATTGALTDIALQGITVTVSEG</sequence>
<gene>
    <name evidence="1" type="ORF">LCGC14_2329070</name>
</gene>
<organism evidence="1">
    <name type="scientific">marine sediment metagenome</name>
    <dbReference type="NCBI Taxonomy" id="412755"/>
    <lineage>
        <taxon>unclassified sequences</taxon>
        <taxon>metagenomes</taxon>
        <taxon>ecological metagenomes</taxon>
    </lineage>
</organism>
<feature type="non-terminal residue" evidence="1">
    <location>
        <position position="1"/>
    </location>
</feature>
<reference evidence="1" key="1">
    <citation type="journal article" date="2015" name="Nature">
        <title>Complex archaea that bridge the gap between prokaryotes and eukaryotes.</title>
        <authorList>
            <person name="Spang A."/>
            <person name="Saw J.H."/>
            <person name="Jorgensen S.L."/>
            <person name="Zaremba-Niedzwiedzka K."/>
            <person name="Martijn J."/>
            <person name="Lind A.E."/>
            <person name="van Eijk R."/>
            <person name="Schleper C."/>
            <person name="Guy L."/>
            <person name="Ettema T.J."/>
        </authorList>
    </citation>
    <scope>NUCLEOTIDE SEQUENCE</scope>
</reference>
<protein>
    <submittedName>
        <fullName evidence="1">Uncharacterized protein</fullName>
    </submittedName>
</protein>
<dbReference type="AlphaFoldDB" id="A0A0F9ET28"/>
<proteinExistence type="predicted"/>